<evidence type="ECO:0000313" key="2">
    <source>
        <dbReference type="EMBL" id="MPR34280.1"/>
    </source>
</evidence>
<feature type="transmembrane region" description="Helical" evidence="1">
    <location>
        <begin position="43"/>
        <end position="65"/>
    </location>
</feature>
<feature type="transmembrane region" description="Helical" evidence="1">
    <location>
        <begin position="150"/>
        <end position="169"/>
    </location>
</feature>
<dbReference type="Pfam" id="PF13795">
    <property type="entry name" value="HupE_UreJ_2"/>
    <property type="match status" value="1"/>
</dbReference>
<keyword evidence="3" id="KW-1185">Reference proteome</keyword>
<dbReference type="Proteomes" id="UP000479293">
    <property type="component" value="Unassembled WGS sequence"/>
</dbReference>
<evidence type="ECO:0000313" key="3">
    <source>
        <dbReference type="Proteomes" id="UP000479293"/>
    </source>
</evidence>
<organism evidence="2 3">
    <name type="scientific">Salmonirosea aquatica</name>
    <dbReference type="NCBI Taxonomy" id="2654236"/>
    <lineage>
        <taxon>Bacteria</taxon>
        <taxon>Pseudomonadati</taxon>
        <taxon>Bacteroidota</taxon>
        <taxon>Cytophagia</taxon>
        <taxon>Cytophagales</taxon>
        <taxon>Spirosomataceae</taxon>
        <taxon>Salmonirosea</taxon>
    </lineage>
</organism>
<evidence type="ECO:0000256" key="1">
    <source>
        <dbReference type="SAM" id="Phobius"/>
    </source>
</evidence>
<dbReference type="InterPro" id="IPR032809">
    <property type="entry name" value="Put_HupE_UreJ"/>
</dbReference>
<reference evidence="2 3" key="1">
    <citation type="submission" date="2019-10" db="EMBL/GenBank/DDBJ databases">
        <title>Draft Genome Sequence of Cytophagaceae sp. SJW1-29.</title>
        <authorList>
            <person name="Choi A."/>
        </authorList>
    </citation>
    <scope>NUCLEOTIDE SEQUENCE [LARGE SCALE GENOMIC DNA]</scope>
    <source>
        <strain evidence="2 3">SJW1-29</strain>
    </source>
</reference>
<name>A0A7C9BF77_9BACT</name>
<feature type="transmembrane region" description="Helical" evidence="1">
    <location>
        <begin position="176"/>
        <end position="198"/>
    </location>
</feature>
<keyword evidence="1" id="KW-0472">Membrane</keyword>
<comment type="caution">
    <text evidence="2">The sequence shown here is derived from an EMBL/GenBank/DDBJ whole genome shotgun (WGS) entry which is preliminary data.</text>
</comment>
<proteinExistence type="predicted"/>
<keyword evidence="1" id="KW-1133">Transmembrane helix</keyword>
<dbReference type="RefSeq" id="WP_152760355.1">
    <property type="nucleotide sequence ID" value="NZ_WHLY01000002.1"/>
</dbReference>
<feature type="transmembrane region" description="Helical" evidence="1">
    <location>
        <begin position="20"/>
        <end position="36"/>
    </location>
</feature>
<dbReference type="AlphaFoldDB" id="A0A7C9BF77"/>
<feature type="transmembrane region" description="Helical" evidence="1">
    <location>
        <begin position="71"/>
        <end position="89"/>
    </location>
</feature>
<sequence>MTEFQAYLQLGFEHIADPNGYDHILFVVALCAIYTLRDWKKVLILVTAFTLGHSLTLALATLQIISFRPDVIEFLIPITILITAIVNMFHRIPKTTLVTQEKSSPLRYPLALGFGLIHGLGFSSYLRSLLGDESGIFQPLLAFNVGLELGQLLIVLIALILAFCVIDLARVPKRTWNFILSGIIAGMALSLIINNALFKEIISGGFQQ</sequence>
<accession>A0A7C9BF77</accession>
<keyword evidence="1" id="KW-0812">Transmembrane</keyword>
<gene>
    <name evidence="2" type="ORF">GBK04_13170</name>
</gene>
<protein>
    <submittedName>
        <fullName evidence="2">HupE/UreJ family protein</fullName>
    </submittedName>
</protein>
<dbReference type="EMBL" id="WHLY01000002">
    <property type="protein sequence ID" value="MPR34280.1"/>
    <property type="molecule type" value="Genomic_DNA"/>
</dbReference>
<feature type="transmembrane region" description="Helical" evidence="1">
    <location>
        <begin position="110"/>
        <end position="130"/>
    </location>
</feature>